<dbReference type="PANTHER" id="PTHR16290:SF17">
    <property type="entry name" value="OS07G0249600 PROTEIN"/>
    <property type="match status" value="1"/>
</dbReference>
<evidence type="ECO:0000256" key="2">
    <source>
        <dbReference type="ARBA" id="ARBA00008778"/>
    </source>
</evidence>
<dbReference type="EMBL" id="CM007650">
    <property type="protein sequence ID" value="ONM52674.1"/>
    <property type="molecule type" value="Genomic_DNA"/>
</dbReference>
<reference evidence="4" key="1">
    <citation type="submission" date="2015-12" db="EMBL/GenBank/DDBJ databases">
        <title>Update maize B73 reference genome by single molecule sequencing technologies.</title>
        <authorList>
            <consortium name="Maize Genome Sequencing Project"/>
            <person name="Ware D."/>
        </authorList>
    </citation>
    <scope>NUCLEOTIDE SEQUENCE [LARGE SCALE GENOMIC DNA]</scope>
    <source>
        <tissue evidence="4">Seedling</tissue>
    </source>
</reference>
<dbReference type="GO" id="GO:0008047">
    <property type="term" value="F:enzyme activator activity"/>
    <property type="evidence" value="ECO:0007669"/>
    <property type="project" value="InterPro"/>
</dbReference>
<dbReference type="InterPro" id="IPR011993">
    <property type="entry name" value="PH-like_dom_sf"/>
</dbReference>
<proteinExistence type="inferred from homology"/>
<accession>A0A1D6HWT0</accession>
<protein>
    <submittedName>
        <fullName evidence="4">mRNA-decapping enzyme-like protein</fullName>
    </submittedName>
</protein>
<gene>
    <name evidence="4" type="ORF">ZEAMMB73_Zm00001d019314</name>
</gene>
<dbReference type="GO" id="GO:0000290">
    <property type="term" value="P:deadenylation-dependent decapping of nuclear-transcribed mRNA"/>
    <property type="evidence" value="ECO:0007669"/>
    <property type="project" value="InterPro"/>
</dbReference>
<comment type="subcellular location">
    <subcellularLocation>
        <location evidence="1">Cytoplasm</location>
    </subcellularLocation>
</comment>
<dbReference type="GO" id="GO:0005737">
    <property type="term" value="C:cytoplasm"/>
    <property type="evidence" value="ECO:0007669"/>
    <property type="project" value="UniProtKB-SubCell"/>
</dbReference>
<dbReference type="Gene3D" id="2.30.29.30">
    <property type="entry name" value="Pleckstrin-homology domain (PH domain)/Phosphotyrosine-binding domain (PTB)"/>
    <property type="match status" value="1"/>
</dbReference>
<dbReference type="FunFam" id="2.30.29.30:FF:000159">
    <property type="entry name" value="mRNA-decapping enzyme-like protein"/>
    <property type="match status" value="1"/>
</dbReference>
<keyword evidence="3" id="KW-0963">Cytoplasm</keyword>
<evidence type="ECO:0000256" key="1">
    <source>
        <dbReference type="ARBA" id="ARBA00004496"/>
    </source>
</evidence>
<dbReference type="InterPro" id="IPR010334">
    <property type="entry name" value="Dcp1"/>
</dbReference>
<organism evidence="4">
    <name type="scientific">Zea mays</name>
    <name type="common">Maize</name>
    <dbReference type="NCBI Taxonomy" id="4577"/>
    <lineage>
        <taxon>Eukaryota</taxon>
        <taxon>Viridiplantae</taxon>
        <taxon>Streptophyta</taxon>
        <taxon>Embryophyta</taxon>
        <taxon>Tracheophyta</taxon>
        <taxon>Spermatophyta</taxon>
        <taxon>Magnoliopsida</taxon>
        <taxon>Liliopsida</taxon>
        <taxon>Poales</taxon>
        <taxon>Poaceae</taxon>
        <taxon>PACMAD clade</taxon>
        <taxon>Panicoideae</taxon>
        <taxon>Andropogonodae</taxon>
        <taxon>Andropogoneae</taxon>
        <taxon>Tripsacinae</taxon>
        <taxon>Zea</taxon>
    </lineage>
</organism>
<dbReference type="CDD" id="cd13182">
    <property type="entry name" value="EVH1-like_Dcp1"/>
    <property type="match status" value="1"/>
</dbReference>
<evidence type="ECO:0000256" key="3">
    <source>
        <dbReference type="ARBA" id="ARBA00022490"/>
    </source>
</evidence>
<comment type="similarity">
    <text evidence="2">Belongs to the DCP1 family.</text>
</comment>
<dbReference type="SUPFAM" id="SSF50729">
    <property type="entry name" value="PH domain-like"/>
    <property type="match status" value="1"/>
</dbReference>
<dbReference type="PANTHER" id="PTHR16290">
    <property type="entry name" value="TRANSCRIPTION FACTOR SMIF DECAPPING ENZYME DCP1"/>
    <property type="match status" value="1"/>
</dbReference>
<dbReference type="Pfam" id="PF06058">
    <property type="entry name" value="DCP1"/>
    <property type="match status" value="1"/>
</dbReference>
<sequence>MAHGGGAGKAKVTPNLAVDGEGTRTLNRTVLQRLDPAVEDILITAAHVTLYDFDTDVNQWRRKDVEGSLFVVKRNAQPRFQFIVMNRRNTDNLVEDLLGDFEYQLQAPYTSSDCSAAAKCSLASAFSITYGFTISTIWDSITSTISAT</sequence>
<name>A0A1D6HWT0_MAIZE</name>
<dbReference type="AlphaFoldDB" id="A0A1D6HWT0"/>
<evidence type="ECO:0000313" key="4">
    <source>
        <dbReference type="EMBL" id="ONM52674.1"/>
    </source>
</evidence>
<dbReference type="ExpressionAtlas" id="A0A1D6HWT0">
    <property type="expression patterns" value="baseline and differential"/>
</dbReference>